<accession>A0A645BT10</accession>
<protein>
    <recommendedName>
        <fullName evidence="2">Cysteine-rich domain-containing protein</fullName>
    </recommendedName>
</protein>
<name>A0A645BT10_9ZZZZ</name>
<dbReference type="EMBL" id="VSSQ01022211">
    <property type="protein sequence ID" value="MPM68357.1"/>
    <property type="molecule type" value="Genomic_DNA"/>
</dbReference>
<comment type="caution">
    <text evidence="1">The sequence shown here is derived from an EMBL/GenBank/DDBJ whole genome shotgun (WGS) entry which is preliminary data.</text>
</comment>
<evidence type="ECO:0000313" key="1">
    <source>
        <dbReference type="EMBL" id="MPM68357.1"/>
    </source>
</evidence>
<organism evidence="1">
    <name type="scientific">bioreactor metagenome</name>
    <dbReference type="NCBI Taxonomy" id="1076179"/>
    <lineage>
        <taxon>unclassified sequences</taxon>
        <taxon>metagenomes</taxon>
        <taxon>ecological metagenomes</taxon>
    </lineage>
</organism>
<proteinExistence type="predicted"/>
<sequence length="279" mass="30542">MGSPLVIAACTSCLEVFRKELPEVRAVSLWTVLQEKGVPETVPIPSATAALHDPCTAAELPEVRAAVRDLVARTGRPAEELPLSGELASCCGFGGLQECANPGLAAKTARERCGQSSSDFLVYCAMCRDLFARTGKRTVHLLDLFFPPPGGAGADLPPVSWSDQRENRTALVRNMRKSLWKEEEEMEEEEGTLSLVMDEGTEKTLESRRILAGTVRQAIWHGEASGRKIARPDGTFVTCLKPAAVTYWVVYRPREDGLFEVLNGWSHRMEVKGTEEGTP</sequence>
<dbReference type="AlphaFoldDB" id="A0A645BT10"/>
<reference evidence="1" key="1">
    <citation type="submission" date="2019-08" db="EMBL/GenBank/DDBJ databases">
        <authorList>
            <person name="Kucharzyk K."/>
            <person name="Murdoch R.W."/>
            <person name="Higgins S."/>
            <person name="Loffler F."/>
        </authorList>
    </citation>
    <scope>NUCLEOTIDE SEQUENCE</scope>
</reference>
<gene>
    <name evidence="1" type="ORF">SDC9_115289</name>
</gene>
<evidence type="ECO:0008006" key="2">
    <source>
        <dbReference type="Google" id="ProtNLM"/>
    </source>
</evidence>